<dbReference type="InterPro" id="IPR053894">
    <property type="entry name" value="OAF_N"/>
</dbReference>
<evidence type="ECO:0000256" key="1">
    <source>
        <dbReference type="ARBA" id="ARBA00021639"/>
    </source>
</evidence>
<dbReference type="EMBL" id="VEVO01007460">
    <property type="protein sequence ID" value="KAF0021458.1"/>
    <property type="molecule type" value="Genomic_DNA"/>
</dbReference>
<sequence>MFASRGSSAAPVRILARLCALVLVVAAGLGSELRVRVRLADGLVTEEVLEADSEGDSVTLEFKQGDGTLVTFVADFKQVRGRFERAPSRVSSPRLLCDMI</sequence>
<gene>
    <name evidence="3" type="ORF">F2P81_026289</name>
</gene>
<protein>
    <recommendedName>
        <fullName evidence="1">Out at first protein homolog</fullName>
    </recommendedName>
</protein>
<dbReference type="PANTHER" id="PTHR13423">
    <property type="entry name" value="OUT AT FIRST"/>
    <property type="match status" value="1"/>
</dbReference>
<dbReference type="AlphaFoldDB" id="A0A6A4RMT5"/>
<comment type="caution">
    <text evidence="3">The sequence shown here is derived from an EMBL/GenBank/DDBJ whole genome shotgun (WGS) entry which is preliminary data.</text>
</comment>
<evidence type="ECO:0000313" key="3">
    <source>
        <dbReference type="EMBL" id="KAF0021458.1"/>
    </source>
</evidence>
<reference evidence="3 4" key="1">
    <citation type="submission" date="2019-06" db="EMBL/GenBank/DDBJ databases">
        <title>Draft genomes of female and male turbot (Scophthalmus maximus).</title>
        <authorList>
            <person name="Xu H."/>
            <person name="Xu X.-W."/>
            <person name="Shao C."/>
            <person name="Chen S."/>
        </authorList>
    </citation>
    <scope>NUCLEOTIDE SEQUENCE [LARGE SCALE GENOMIC DNA]</scope>
    <source>
        <strain evidence="3">Ysfricsl-2016a</strain>
        <tissue evidence="3">Blood</tissue>
    </source>
</reference>
<proteinExistence type="predicted"/>
<dbReference type="Proteomes" id="UP000438429">
    <property type="component" value="Unassembled WGS sequence"/>
</dbReference>
<dbReference type="PANTHER" id="PTHR13423:SF2">
    <property type="entry name" value="OUT AT FIRST PROTEIN HOMOLOG"/>
    <property type="match status" value="1"/>
</dbReference>
<organism evidence="3 4">
    <name type="scientific">Scophthalmus maximus</name>
    <name type="common">Turbot</name>
    <name type="synonym">Psetta maxima</name>
    <dbReference type="NCBI Taxonomy" id="52904"/>
    <lineage>
        <taxon>Eukaryota</taxon>
        <taxon>Metazoa</taxon>
        <taxon>Chordata</taxon>
        <taxon>Craniata</taxon>
        <taxon>Vertebrata</taxon>
        <taxon>Euteleostomi</taxon>
        <taxon>Actinopterygii</taxon>
        <taxon>Neopterygii</taxon>
        <taxon>Teleostei</taxon>
        <taxon>Neoteleostei</taxon>
        <taxon>Acanthomorphata</taxon>
        <taxon>Carangaria</taxon>
        <taxon>Pleuronectiformes</taxon>
        <taxon>Pleuronectoidei</taxon>
        <taxon>Scophthalmidae</taxon>
        <taxon>Scophthalmus</taxon>
    </lineage>
</organism>
<feature type="domain" description="Out at first protein BRICHOS-like" evidence="2">
    <location>
        <begin position="31"/>
        <end position="78"/>
    </location>
</feature>
<dbReference type="Pfam" id="PF14941">
    <property type="entry name" value="OAF_N"/>
    <property type="match status" value="1"/>
</dbReference>
<dbReference type="InterPro" id="IPR026315">
    <property type="entry name" value="Oaf"/>
</dbReference>
<accession>A0A6A4RMT5</accession>
<evidence type="ECO:0000313" key="4">
    <source>
        <dbReference type="Proteomes" id="UP000438429"/>
    </source>
</evidence>
<evidence type="ECO:0000259" key="2">
    <source>
        <dbReference type="Pfam" id="PF14941"/>
    </source>
</evidence>
<name>A0A6A4RMT5_SCOMX</name>